<dbReference type="GO" id="GO:0005524">
    <property type="term" value="F:ATP binding"/>
    <property type="evidence" value="ECO:0007669"/>
    <property type="project" value="UniProtKB-UniRule"/>
</dbReference>
<reference evidence="13 14" key="1">
    <citation type="submission" date="2013-01" db="EMBL/GenBank/DDBJ databases">
        <authorList>
            <person name="Fiebig A."/>
            <person name="Goeker M."/>
            <person name="Klenk H.-P.P."/>
        </authorList>
    </citation>
    <scope>NUCLEOTIDE SEQUENCE [LARGE SCALE GENOMIC DNA]</scope>
    <source>
        <strain evidence="13 14">DSM 24838</strain>
    </source>
</reference>
<evidence type="ECO:0000313" key="13">
    <source>
        <dbReference type="EMBL" id="KIQ70865.1"/>
    </source>
</evidence>
<evidence type="ECO:0000259" key="12">
    <source>
        <dbReference type="Pfam" id="PF08544"/>
    </source>
</evidence>
<dbReference type="Proteomes" id="UP000035100">
    <property type="component" value="Unassembled WGS sequence"/>
</dbReference>
<feature type="active site" evidence="10">
    <location>
        <position position="138"/>
    </location>
</feature>
<dbReference type="PANTHER" id="PTHR43527:SF2">
    <property type="entry name" value="4-DIPHOSPHOCYTIDYL-2-C-METHYL-D-ERYTHRITOL KINASE, CHLOROPLASTIC"/>
    <property type="match status" value="1"/>
</dbReference>
<dbReference type="Gene3D" id="3.30.230.10">
    <property type="match status" value="1"/>
</dbReference>
<feature type="active site" evidence="10">
    <location>
        <position position="12"/>
    </location>
</feature>
<dbReference type="GO" id="GO:0019288">
    <property type="term" value="P:isopentenyl diphosphate biosynthetic process, methylerythritol 4-phosphate pathway"/>
    <property type="evidence" value="ECO:0007669"/>
    <property type="project" value="UniProtKB-UniRule"/>
</dbReference>
<dbReference type="InterPro" id="IPR014721">
    <property type="entry name" value="Ribsml_uS5_D2-typ_fold_subgr"/>
</dbReference>
<dbReference type="UniPathway" id="UPA00056">
    <property type="reaction ID" value="UER00094"/>
</dbReference>
<evidence type="ECO:0000256" key="8">
    <source>
        <dbReference type="ARBA" id="ARBA00023229"/>
    </source>
</evidence>
<comment type="caution">
    <text evidence="13">The sequence shown here is derived from an EMBL/GenBank/DDBJ whole genome shotgun (WGS) entry which is preliminary data.</text>
</comment>
<dbReference type="PIRSF" id="PIRSF010376">
    <property type="entry name" value="IspE"/>
    <property type="match status" value="1"/>
</dbReference>
<dbReference type="Gene3D" id="3.30.70.890">
    <property type="entry name" value="GHMP kinase, C-terminal domain"/>
    <property type="match status" value="1"/>
</dbReference>
<keyword evidence="6 10" id="KW-0418">Kinase</keyword>
<dbReference type="HAMAP" id="MF_00061">
    <property type="entry name" value="IspE"/>
    <property type="match status" value="1"/>
</dbReference>
<evidence type="ECO:0000256" key="6">
    <source>
        <dbReference type="ARBA" id="ARBA00022777"/>
    </source>
</evidence>
<proteinExistence type="inferred from homology"/>
<name>A0A0D0NRK2_9RHOB</name>
<dbReference type="STRING" id="1123501.Wenmar_00239"/>
<dbReference type="InterPro" id="IPR036554">
    <property type="entry name" value="GHMP_kinase_C_sf"/>
</dbReference>
<evidence type="ECO:0000259" key="11">
    <source>
        <dbReference type="Pfam" id="PF00288"/>
    </source>
</evidence>
<comment type="pathway">
    <text evidence="10">Isoprenoid biosynthesis; isopentenyl diphosphate biosynthesis via DXP pathway; isopentenyl diphosphate from 1-deoxy-D-xylulose 5-phosphate: step 3/6.</text>
</comment>
<evidence type="ECO:0000256" key="2">
    <source>
        <dbReference type="ARBA" id="ARBA00012052"/>
    </source>
</evidence>
<evidence type="ECO:0000256" key="3">
    <source>
        <dbReference type="ARBA" id="ARBA00017473"/>
    </source>
</evidence>
<dbReference type="PATRIC" id="fig|1123501.6.peg.295"/>
<keyword evidence="7 10" id="KW-0067">ATP-binding</keyword>
<dbReference type="AlphaFoldDB" id="A0A0D0NRK2"/>
<gene>
    <name evidence="10" type="primary">ispE</name>
    <name evidence="13" type="ORF">Wenmar_00239</name>
</gene>
<keyword evidence="8 10" id="KW-0414">Isoprene biosynthesis</keyword>
<dbReference type="InterPro" id="IPR013750">
    <property type="entry name" value="GHMP_kinase_C_dom"/>
</dbReference>
<keyword evidence="5 10" id="KW-0547">Nucleotide-binding</keyword>
<feature type="binding site" evidence="10">
    <location>
        <begin position="97"/>
        <end position="107"/>
    </location>
    <ligand>
        <name>ATP</name>
        <dbReference type="ChEBI" id="CHEBI:30616"/>
    </ligand>
</feature>
<dbReference type="GO" id="GO:0050515">
    <property type="term" value="F:4-(cytidine 5'-diphospho)-2-C-methyl-D-erythritol kinase activity"/>
    <property type="evidence" value="ECO:0007669"/>
    <property type="project" value="UniProtKB-UniRule"/>
</dbReference>
<evidence type="ECO:0000256" key="10">
    <source>
        <dbReference type="HAMAP-Rule" id="MF_00061"/>
    </source>
</evidence>
<dbReference type="InterPro" id="IPR006204">
    <property type="entry name" value="GHMP_kinase_N_dom"/>
</dbReference>
<evidence type="ECO:0000256" key="4">
    <source>
        <dbReference type="ARBA" id="ARBA00022679"/>
    </source>
</evidence>
<comment type="similarity">
    <text evidence="1 10">Belongs to the GHMP kinase family. IspE subfamily.</text>
</comment>
<sequence length="287" mass="29333">MPPLPSGFAPAKVNLALHVTGRRAGGYHELDSLVVFAGIGDQLSAVAAPDLSLTVEGPFSAGVPTDGTNSVMRAARALAQARGVRVGARLKLTKTLPHAAGLGSASSDAAAAIRLLAGLWNVTPFAPDDPEVVALGADVPVCLAAPGAQWMTGIGERLAPAGPLPGVGLVLVNPNVAVPTGDVFARLERSSNPPLTELPADRAPAAFAEWVAAQRNDLAPPAQALAPEIGRVLERLRRQPGILAAQMTGSGATCVGITKDVGAARQAARVLQLSEQSWWVVPAPILN</sequence>
<comment type="function">
    <text evidence="10">Catalyzes the phosphorylation of the position 2 hydroxy group of 4-diphosphocytidyl-2C-methyl-D-erythritol.</text>
</comment>
<accession>A0A0D0NRK2</accession>
<evidence type="ECO:0000313" key="14">
    <source>
        <dbReference type="Proteomes" id="UP000035100"/>
    </source>
</evidence>
<dbReference type="EC" id="2.7.1.148" evidence="2 10"/>
<evidence type="ECO:0000256" key="1">
    <source>
        <dbReference type="ARBA" id="ARBA00009684"/>
    </source>
</evidence>
<feature type="domain" description="GHMP kinase C-terminal" evidence="12">
    <location>
        <begin position="212"/>
        <end position="271"/>
    </location>
</feature>
<dbReference type="OrthoDB" id="9809438at2"/>
<evidence type="ECO:0000256" key="7">
    <source>
        <dbReference type="ARBA" id="ARBA00022840"/>
    </source>
</evidence>
<dbReference type="eggNOG" id="COG1947">
    <property type="taxonomic scope" value="Bacteria"/>
</dbReference>
<protein>
    <recommendedName>
        <fullName evidence="3 10">4-diphosphocytidyl-2-C-methyl-D-erythritol kinase</fullName>
        <shortName evidence="10">CMK</shortName>
        <ecNumber evidence="2 10">2.7.1.148</ecNumber>
    </recommendedName>
    <alternativeName>
        <fullName evidence="9 10">4-(cytidine-5'-diphospho)-2-C-methyl-D-erythritol kinase</fullName>
    </alternativeName>
</protein>
<dbReference type="InterPro" id="IPR020568">
    <property type="entry name" value="Ribosomal_Su5_D2-typ_SF"/>
</dbReference>
<evidence type="ECO:0000256" key="9">
    <source>
        <dbReference type="ARBA" id="ARBA00032554"/>
    </source>
</evidence>
<dbReference type="Pfam" id="PF08544">
    <property type="entry name" value="GHMP_kinases_C"/>
    <property type="match status" value="1"/>
</dbReference>
<dbReference type="SUPFAM" id="SSF54211">
    <property type="entry name" value="Ribosomal protein S5 domain 2-like"/>
    <property type="match status" value="1"/>
</dbReference>
<comment type="catalytic activity">
    <reaction evidence="10">
        <text>4-CDP-2-C-methyl-D-erythritol + ATP = 4-CDP-2-C-methyl-D-erythritol 2-phosphate + ADP + H(+)</text>
        <dbReference type="Rhea" id="RHEA:18437"/>
        <dbReference type="ChEBI" id="CHEBI:15378"/>
        <dbReference type="ChEBI" id="CHEBI:30616"/>
        <dbReference type="ChEBI" id="CHEBI:57823"/>
        <dbReference type="ChEBI" id="CHEBI:57919"/>
        <dbReference type="ChEBI" id="CHEBI:456216"/>
        <dbReference type="EC" id="2.7.1.148"/>
    </reaction>
</comment>
<dbReference type="Pfam" id="PF00288">
    <property type="entry name" value="GHMP_kinases_N"/>
    <property type="match status" value="1"/>
</dbReference>
<organism evidence="13 14">
    <name type="scientific">Wenxinia marina DSM 24838</name>
    <dbReference type="NCBI Taxonomy" id="1123501"/>
    <lineage>
        <taxon>Bacteria</taxon>
        <taxon>Pseudomonadati</taxon>
        <taxon>Pseudomonadota</taxon>
        <taxon>Alphaproteobacteria</taxon>
        <taxon>Rhodobacterales</taxon>
        <taxon>Roseobacteraceae</taxon>
        <taxon>Wenxinia</taxon>
    </lineage>
</organism>
<dbReference type="NCBIfam" id="NF011202">
    <property type="entry name" value="PRK14608.1"/>
    <property type="match status" value="1"/>
</dbReference>
<dbReference type="EMBL" id="AONG01000003">
    <property type="protein sequence ID" value="KIQ70865.1"/>
    <property type="molecule type" value="Genomic_DNA"/>
</dbReference>
<dbReference type="SUPFAM" id="SSF55060">
    <property type="entry name" value="GHMP Kinase, C-terminal domain"/>
    <property type="match status" value="1"/>
</dbReference>
<dbReference type="PANTHER" id="PTHR43527">
    <property type="entry name" value="4-DIPHOSPHOCYTIDYL-2-C-METHYL-D-ERYTHRITOL KINASE, CHLOROPLASTIC"/>
    <property type="match status" value="1"/>
</dbReference>
<dbReference type="GO" id="GO:0016114">
    <property type="term" value="P:terpenoid biosynthetic process"/>
    <property type="evidence" value="ECO:0007669"/>
    <property type="project" value="InterPro"/>
</dbReference>
<feature type="domain" description="GHMP kinase N-terminal" evidence="11">
    <location>
        <begin position="69"/>
        <end position="137"/>
    </location>
</feature>
<keyword evidence="4 10" id="KW-0808">Transferase</keyword>
<evidence type="ECO:0000256" key="5">
    <source>
        <dbReference type="ARBA" id="ARBA00022741"/>
    </source>
</evidence>
<dbReference type="InterPro" id="IPR004424">
    <property type="entry name" value="IspE"/>
</dbReference>
<keyword evidence="14" id="KW-1185">Reference proteome</keyword>